<keyword evidence="4 11" id="KW-0808">Transferase</keyword>
<evidence type="ECO:0000313" key="13">
    <source>
        <dbReference type="Proteomes" id="UP000223364"/>
    </source>
</evidence>
<comment type="subcellular location">
    <subcellularLocation>
        <location evidence="1">Cell membrane</location>
        <topology evidence="1">Multi-pass membrane protein</topology>
    </subcellularLocation>
</comment>
<dbReference type="Pfam" id="PF00535">
    <property type="entry name" value="Glycos_transf_2"/>
    <property type="match status" value="1"/>
</dbReference>
<evidence type="ECO:0000256" key="2">
    <source>
        <dbReference type="ARBA" id="ARBA00022475"/>
    </source>
</evidence>
<sequence>MKTITILVPAYNEEEVLDQLYSRLTGVFQGIPNYNFEILFVNDGSKDRTLDIIKEFRVNDKRISYVDLSRNFGKETAMIAGLDHAIGDAVIIIDADLQDPPELIPEMIKYWEQGYDDIYAKRRSRSGESWAKKWTAGKFYSLLKKTTRIPIQENTGDFRLLDRRCVEALKKIRETQRYTKGMFSWIGYNKKEILFDRDPRAAGETKWNYFKLMDLAIEGITSFTTAPLRLASFMGFTVSFLAFIYMIWIIIKTLMYGESVSGYPSMMTAILFIGGVQLISIGIIGEYLGRIFNETKQRPLYFVDEYNDDKVTNIDGDQKTAKLYSVEDRKVKSNH</sequence>
<keyword evidence="7 9" id="KW-0472">Membrane</keyword>
<evidence type="ECO:0000256" key="8">
    <source>
        <dbReference type="ARBA" id="ARBA00038152"/>
    </source>
</evidence>
<dbReference type="PANTHER" id="PTHR48090">
    <property type="entry name" value="UNDECAPRENYL-PHOSPHATE 4-DEOXY-4-FORMAMIDO-L-ARABINOSE TRANSFERASE-RELATED"/>
    <property type="match status" value="1"/>
</dbReference>
<dbReference type="Proteomes" id="UP000239236">
    <property type="component" value="Unassembled WGS sequence"/>
</dbReference>
<dbReference type="GO" id="GO:0016757">
    <property type="term" value="F:glycosyltransferase activity"/>
    <property type="evidence" value="ECO:0007669"/>
    <property type="project" value="UniProtKB-KW"/>
</dbReference>
<evidence type="ECO:0000256" key="6">
    <source>
        <dbReference type="ARBA" id="ARBA00022989"/>
    </source>
</evidence>
<evidence type="ECO:0000313" key="12">
    <source>
        <dbReference type="EMBL" id="PRT38670.1"/>
    </source>
</evidence>
<gene>
    <name evidence="12" type="ORF">C6357_17020</name>
    <name evidence="11" type="ORF">COF57_07225</name>
</gene>
<feature type="transmembrane region" description="Helical" evidence="9">
    <location>
        <begin position="263"/>
        <end position="288"/>
    </location>
</feature>
<evidence type="ECO:0000256" key="9">
    <source>
        <dbReference type="SAM" id="Phobius"/>
    </source>
</evidence>
<protein>
    <submittedName>
        <fullName evidence="11">Glycosyltransferase</fullName>
    </submittedName>
</protein>
<name>A0A2A7DVN4_9BACI</name>
<feature type="transmembrane region" description="Helical" evidence="9">
    <location>
        <begin position="230"/>
        <end position="251"/>
    </location>
</feature>
<feature type="domain" description="Glycosyltransferase 2-like" evidence="10">
    <location>
        <begin position="5"/>
        <end position="167"/>
    </location>
</feature>
<reference evidence="11 13" key="1">
    <citation type="submission" date="2017-09" db="EMBL/GenBank/DDBJ databases">
        <title>Large-scale bioinformatics analysis of Bacillus genomes uncovers conserved roles of natural products in bacterial physiology.</title>
        <authorList>
            <consortium name="Agbiome Team Llc"/>
            <person name="Bleich R.M."/>
            <person name="Grubbs K.J."/>
            <person name="Santa Maria K.C."/>
            <person name="Allen S.E."/>
            <person name="Farag S."/>
            <person name="Shank E.A."/>
            <person name="Bowers A."/>
        </authorList>
    </citation>
    <scope>NUCLEOTIDE SEQUENCE [LARGE SCALE GENOMIC DNA]</scope>
    <source>
        <strain evidence="11 13">AFS044295</strain>
    </source>
</reference>
<comment type="similarity">
    <text evidence="8">Belongs to the glycosyltransferase 2 family. GtrB subfamily.</text>
</comment>
<dbReference type="InterPro" id="IPR050256">
    <property type="entry name" value="Glycosyltransferase_2"/>
</dbReference>
<proteinExistence type="inferred from homology"/>
<dbReference type="Gene3D" id="3.90.550.10">
    <property type="entry name" value="Spore Coat Polysaccharide Biosynthesis Protein SpsA, Chain A"/>
    <property type="match status" value="1"/>
</dbReference>
<dbReference type="RefSeq" id="WP_097856975.1">
    <property type="nucleotide sequence ID" value="NZ_JAOPQX010000031.1"/>
</dbReference>
<keyword evidence="2" id="KW-1003">Cell membrane</keyword>
<evidence type="ECO:0000256" key="3">
    <source>
        <dbReference type="ARBA" id="ARBA00022676"/>
    </source>
</evidence>
<dbReference type="InterPro" id="IPR001173">
    <property type="entry name" value="Glyco_trans_2-like"/>
</dbReference>
<evidence type="ECO:0000313" key="14">
    <source>
        <dbReference type="Proteomes" id="UP000239236"/>
    </source>
</evidence>
<reference evidence="12 14" key="2">
    <citation type="submission" date="2018-03" db="EMBL/GenBank/DDBJ databases">
        <title>Genotypic and phenotypic analysis of antagonistic Bacillus spp. isolated from rhizosphere soil of plants in Tibet.</title>
        <authorList>
            <person name="Borriss R."/>
            <person name="Lasch P."/>
            <person name="Wu L."/>
            <person name="Wu H."/>
            <person name="Gao X."/>
        </authorList>
    </citation>
    <scope>NUCLEOTIDE SEQUENCE [LARGE SCALE GENOMIC DNA]</scope>
    <source>
        <strain evidence="12 14">NMSW16</strain>
    </source>
</reference>
<evidence type="ECO:0000256" key="4">
    <source>
        <dbReference type="ARBA" id="ARBA00022679"/>
    </source>
</evidence>
<organism evidence="11 13">
    <name type="scientific">Bacillus wiedmannii</name>
    <dbReference type="NCBI Taxonomy" id="1890302"/>
    <lineage>
        <taxon>Bacteria</taxon>
        <taxon>Bacillati</taxon>
        <taxon>Bacillota</taxon>
        <taxon>Bacilli</taxon>
        <taxon>Bacillales</taxon>
        <taxon>Bacillaceae</taxon>
        <taxon>Bacillus</taxon>
        <taxon>Bacillus cereus group</taxon>
    </lineage>
</organism>
<dbReference type="AlphaFoldDB" id="A0A2A7DVN4"/>
<dbReference type="InterPro" id="IPR029044">
    <property type="entry name" value="Nucleotide-diphossugar_trans"/>
</dbReference>
<dbReference type="Proteomes" id="UP000223364">
    <property type="component" value="Unassembled WGS sequence"/>
</dbReference>
<evidence type="ECO:0000256" key="7">
    <source>
        <dbReference type="ARBA" id="ARBA00023136"/>
    </source>
</evidence>
<keyword evidence="5 9" id="KW-0812">Transmembrane</keyword>
<dbReference type="FunFam" id="3.90.550.10:FF:000079">
    <property type="entry name" value="Probable glycosyl transferase"/>
    <property type="match status" value="1"/>
</dbReference>
<dbReference type="EMBL" id="PVRR01000004">
    <property type="protein sequence ID" value="PRT38670.1"/>
    <property type="molecule type" value="Genomic_DNA"/>
</dbReference>
<keyword evidence="3" id="KW-0328">Glycosyltransferase</keyword>
<evidence type="ECO:0000313" key="11">
    <source>
        <dbReference type="EMBL" id="PHD62600.1"/>
    </source>
</evidence>
<comment type="caution">
    <text evidence="11">The sequence shown here is derived from an EMBL/GenBank/DDBJ whole genome shotgun (WGS) entry which is preliminary data.</text>
</comment>
<keyword evidence="14" id="KW-1185">Reference proteome</keyword>
<evidence type="ECO:0000256" key="1">
    <source>
        <dbReference type="ARBA" id="ARBA00004651"/>
    </source>
</evidence>
<keyword evidence="6 9" id="KW-1133">Transmembrane helix</keyword>
<evidence type="ECO:0000256" key="5">
    <source>
        <dbReference type="ARBA" id="ARBA00022692"/>
    </source>
</evidence>
<dbReference type="CDD" id="cd04187">
    <property type="entry name" value="DPM1_like_bac"/>
    <property type="match status" value="1"/>
</dbReference>
<dbReference type="EMBL" id="NUSP01000005">
    <property type="protein sequence ID" value="PHD62600.1"/>
    <property type="molecule type" value="Genomic_DNA"/>
</dbReference>
<dbReference type="GO" id="GO:0005886">
    <property type="term" value="C:plasma membrane"/>
    <property type="evidence" value="ECO:0007669"/>
    <property type="project" value="UniProtKB-SubCell"/>
</dbReference>
<dbReference type="SUPFAM" id="SSF53448">
    <property type="entry name" value="Nucleotide-diphospho-sugar transferases"/>
    <property type="match status" value="1"/>
</dbReference>
<evidence type="ECO:0000259" key="10">
    <source>
        <dbReference type="Pfam" id="PF00535"/>
    </source>
</evidence>
<dbReference type="PANTHER" id="PTHR48090:SF8">
    <property type="entry name" value="GLYCOSYLTRANSFERASE CSBB-RELATED"/>
    <property type="match status" value="1"/>
</dbReference>
<accession>A0A2A7DVN4</accession>